<keyword evidence="5" id="KW-1185">Reference proteome</keyword>
<keyword evidence="4" id="KW-0326">Glycosidase</keyword>
<organism evidence="4 5">
    <name type="scientific">Niastella populi</name>
    <dbReference type="NCBI Taxonomy" id="550983"/>
    <lineage>
        <taxon>Bacteria</taxon>
        <taxon>Pseudomonadati</taxon>
        <taxon>Bacteroidota</taxon>
        <taxon>Chitinophagia</taxon>
        <taxon>Chitinophagales</taxon>
        <taxon>Chitinophagaceae</taxon>
        <taxon>Niastella</taxon>
    </lineage>
</organism>
<dbReference type="GO" id="GO:0016757">
    <property type="term" value="F:glycosyltransferase activity"/>
    <property type="evidence" value="ECO:0007669"/>
    <property type="project" value="UniProtKB-KW"/>
</dbReference>
<dbReference type="Gene3D" id="2.115.10.20">
    <property type="entry name" value="Glycosyl hydrolase domain, family 43"/>
    <property type="match status" value="1"/>
</dbReference>
<keyword evidence="2" id="KW-0808">Transferase</keyword>
<evidence type="ECO:0000313" key="5">
    <source>
        <dbReference type="Proteomes" id="UP000192276"/>
    </source>
</evidence>
<dbReference type="EMBL" id="LWBP01000001">
    <property type="protein sequence ID" value="OQP68583.1"/>
    <property type="molecule type" value="Genomic_DNA"/>
</dbReference>
<comment type="similarity">
    <text evidence="3">Belongs to the glycosyl hydrolase 130 family.</text>
</comment>
<gene>
    <name evidence="4" type="ORF">A4R26_01935</name>
</gene>
<protein>
    <submittedName>
        <fullName evidence="4">Glycosidase</fullName>
    </submittedName>
</protein>
<dbReference type="CDD" id="cd18613">
    <property type="entry name" value="GH130"/>
    <property type="match status" value="1"/>
</dbReference>
<reference evidence="5" key="1">
    <citation type="submission" date="2016-04" db="EMBL/GenBank/DDBJ databases">
        <authorList>
            <person name="Chen L."/>
            <person name="Zhuang W."/>
            <person name="Wang G."/>
        </authorList>
    </citation>
    <scope>NUCLEOTIDE SEQUENCE [LARGE SCALE GENOMIC DNA]</scope>
    <source>
        <strain evidence="5">208</strain>
    </source>
</reference>
<dbReference type="RefSeq" id="WP_081159206.1">
    <property type="nucleotide sequence ID" value="NZ_LWBP01000001.1"/>
</dbReference>
<proteinExistence type="inferred from homology"/>
<evidence type="ECO:0000313" key="4">
    <source>
        <dbReference type="EMBL" id="OQP68583.1"/>
    </source>
</evidence>
<dbReference type="PANTHER" id="PTHR34106">
    <property type="entry name" value="GLYCOSIDASE"/>
    <property type="match status" value="1"/>
</dbReference>
<evidence type="ECO:0000256" key="1">
    <source>
        <dbReference type="ARBA" id="ARBA00022676"/>
    </source>
</evidence>
<name>A0A1V9GD90_9BACT</name>
<comment type="caution">
    <text evidence="4">The sequence shown here is derived from an EMBL/GenBank/DDBJ whole genome shotgun (WGS) entry which is preliminary data.</text>
</comment>
<dbReference type="Proteomes" id="UP000192276">
    <property type="component" value="Unassembled WGS sequence"/>
</dbReference>
<evidence type="ECO:0000256" key="3">
    <source>
        <dbReference type="ARBA" id="ARBA00024356"/>
    </source>
</evidence>
<keyword evidence="4" id="KW-0378">Hydrolase</keyword>
<dbReference type="AlphaFoldDB" id="A0A1V9GD90"/>
<dbReference type="InterPro" id="IPR007184">
    <property type="entry name" value="Mannoside_phosphorylase"/>
</dbReference>
<keyword evidence="1" id="KW-0328">Glycosyltransferase</keyword>
<dbReference type="STRING" id="550983.A4R26_01935"/>
<sequence>MRLQVSRTNVRLSPDVRKVIPRFFNTGDERSRTLISRVLSLPEEEAKALLHQVQHEFSNRYSNIGLVFEKHFDLVKHYVPEKIMPVLSIEKKLLIGSYFTMEYSLEHAALFNPSIVEAPDQSDAGEGERNVIISFRATGEGHVSSLVFKQAKLNEKDGIQFGPSGKYLSEGRVTQKKRNEKGAFKELLSQTLLPVDIREDILSRLPDTFSYKEIEATLKTALHQLESGMAKNKLRYDILSLVNTTYELHFQSDSLLSERVIFPVTFTEKNGIEDARFIKFTAEDGSIKYMATYTAYDGSFILPHLIETRDFLHFKMSALHGKAAVNKNLALFPRMINGHYAMIARIDGVNNYIMFSDDLYLWETATLLQQPMYPWEFIQIGNAGSPIETTRGWLIITHGVGPMRKYCLGASLFDLNDPAKELGRLKYPLLMPEEDERHGYVPNVVYSCGSIIHGDKLFIPYAVSDYATSFATVPLEALLDEIMAAG</sequence>
<dbReference type="PANTHER" id="PTHR34106:SF4">
    <property type="entry name" value="BLL5143 PROTEIN"/>
    <property type="match status" value="1"/>
</dbReference>
<evidence type="ECO:0000256" key="2">
    <source>
        <dbReference type="ARBA" id="ARBA00022679"/>
    </source>
</evidence>
<accession>A0A1V9GD90</accession>
<dbReference type="GO" id="GO:0016798">
    <property type="term" value="F:hydrolase activity, acting on glycosyl bonds"/>
    <property type="evidence" value="ECO:0007669"/>
    <property type="project" value="UniProtKB-KW"/>
</dbReference>
<dbReference type="OrthoDB" id="9775877at2"/>
<dbReference type="Pfam" id="PF04041">
    <property type="entry name" value="Glyco_hydro_130"/>
    <property type="match status" value="1"/>
</dbReference>
<dbReference type="SUPFAM" id="SSF75005">
    <property type="entry name" value="Arabinanase/levansucrase/invertase"/>
    <property type="match status" value="1"/>
</dbReference>
<dbReference type="InterPro" id="IPR023296">
    <property type="entry name" value="Glyco_hydro_beta-prop_sf"/>
</dbReference>